<dbReference type="Proteomes" id="UP000215767">
    <property type="component" value="Unassembled WGS sequence"/>
</dbReference>
<dbReference type="EMBL" id="NEVS01000004">
    <property type="protein sequence ID" value="OZI60760.1"/>
    <property type="molecule type" value="Genomic_DNA"/>
</dbReference>
<evidence type="ECO:0008006" key="4">
    <source>
        <dbReference type="Google" id="ProtNLM"/>
    </source>
</evidence>
<dbReference type="AlphaFoldDB" id="A0A261UHQ5"/>
<feature type="region of interest" description="Disordered" evidence="1">
    <location>
        <begin position="301"/>
        <end position="325"/>
    </location>
</feature>
<name>A0A261UHQ5_9BORD</name>
<accession>A0A261UHQ5</accession>
<proteinExistence type="predicted"/>
<comment type="caution">
    <text evidence="2">The sequence shown here is derived from an EMBL/GenBank/DDBJ whole genome shotgun (WGS) entry which is preliminary data.</text>
</comment>
<evidence type="ECO:0000256" key="1">
    <source>
        <dbReference type="SAM" id="MobiDB-lite"/>
    </source>
</evidence>
<feature type="compositionally biased region" description="Basic and acidic residues" evidence="1">
    <location>
        <begin position="301"/>
        <end position="313"/>
    </location>
</feature>
<dbReference type="PANTHER" id="PTHR37549:SF1">
    <property type="entry name" value="LIPOPROTEIN LPRI"/>
    <property type="match status" value="1"/>
</dbReference>
<reference evidence="3" key="1">
    <citation type="submission" date="2017-05" db="EMBL/GenBank/DDBJ databases">
        <title>Complete and WGS of Bordetella genogroups.</title>
        <authorList>
            <person name="Spilker T."/>
            <person name="Lipuma J."/>
        </authorList>
    </citation>
    <scope>NUCLEOTIDE SEQUENCE [LARGE SCALE GENOMIC DNA]</scope>
    <source>
        <strain evidence="3">AU8856</strain>
    </source>
</reference>
<dbReference type="InterPro" id="IPR052755">
    <property type="entry name" value="Lysozyme_Inhibitor_LprI"/>
</dbReference>
<evidence type="ECO:0000313" key="3">
    <source>
        <dbReference type="Proteomes" id="UP000215767"/>
    </source>
</evidence>
<sequence>MCFSGVLLSLGTTNIARAASFDCKKASGKVEHAICDDRNLDWLDQSMGLLYADARASSTDEAAAALRRDQVEWLKARNACVALPNGVDDCLKGQMQTRIAQLDDAKKRAQASLDRVLAKIPSDPVAAANALRRYHVGLSAAWMLYLHKFVPAAGVTAAEARQNLKIAQAALADEPNVSAIMEDMEKDKGANSGIYVLTMLRLHIERAGYEPPRAPVHCFIFARQDEAYDAFGPFYGSSQDAAAPICSPQGDLFEQPAWKTLAQAVNPALAKATPKQGTLRFSSFAQWNILALRATVSPRDFLKPPKGGAKDAAGDSPEQQIRDWTDNDSWPQAQRDQALAAVAATEKATAQWLQSQRGLSPDEAAKAAHAIVQEWLDQRVSYMQEAGGG</sequence>
<evidence type="ECO:0000313" key="2">
    <source>
        <dbReference type="EMBL" id="OZI60760.1"/>
    </source>
</evidence>
<dbReference type="GO" id="GO:0005576">
    <property type="term" value="C:extracellular region"/>
    <property type="evidence" value="ECO:0007669"/>
    <property type="project" value="TreeGrafter"/>
</dbReference>
<protein>
    <recommendedName>
        <fullName evidence="4">Lysozyme inhibitor LprI N-terminal domain-containing protein</fullName>
    </recommendedName>
</protein>
<keyword evidence="3" id="KW-1185">Reference proteome</keyword>
<dbReference type="PANTHER" id="PTHR37549">
    <property type="entry name" value="LIPOPROTEIN LPRI"/>
    <property type="match status" value="1"/>
</dbReference>
<gene>
    <name evidence="2" type="ORF">CAL28_15370</name>
</gene>
<organism evidence="2 3">
    <name type="scientific">Bordetella genomosp. 11</name>
    <dbReference type="NCBI Taxonomy" id="1416808"/>
    <lineage>
        <taxon>Bacteria</taxon>
        <taxon>Pseudomonadati</taxon>
        <taxon>Pseudomonadota</taxon>
        <taxon>Betaproteobacteria</taxon>
        <taxon>Burkholderiales</taxon>
        <taxon>Alcaligenaceae</taxon>
        <taxon>Bordetella</taxon>
    </lineage>
</organism>